<evidence type="ECO:0000256" key="4">
    <source>
        <dbReference type="SAM" id="SignalP"/>
    </source>
</evidence>
<dbReference type="AlphaFoldDB" id="A0A544T2M9"/>
<gene>
    <name evidence="6" type="ORF">FG383_13770</name>
</gene>
<comment type="caution">
    <text evidence="6">The sequence shown here is derived from an EMBL/GenBank/DDBJ whole genome shotgun (WGS) entry which is preliminary data.</text>
</comment>
<protein>
    <submittedName>
        <fullName evidence="6">Thermonuclease family protein</fullName>
    </submittedName>
</protein>
<dbReference type="RefSeq" id="WP_142607971.1">
    <property type="nucleotide sequence ID" value="NZ_VDGG01000029.1"/>
</dbReference>
<dbReference type="Pfam" id="PF00565">
    <property type="entry name" value="SNase"/>
    <property type="match status" value="1"/>
</dbReference>
<reference evidence="6 7" key="1">
    <citation type="submission" date="2019-05" db="EMBL/GenBank/DDBJ databases">
        <title>Psychrobacillus vulpis sp. nov., a new species isolated from feces of a red fox that inhabits in The Tablas de Daimiel Natural Park, Albacete, Spain.</title>
        <authorList>
            <person name="Rodriguez M."/>
            <person name="Reina J.C."/>
            <person name="Bejar V."/>
            <person name="Llamas I."/>
        </authorList>
    </citation>
    <scope>NUCLEOTIDE SEQUENCE [LARGE SCALE GENOMIC DNA]</scope>
    <source>
        <strain evidence="6 7">NHI-2</strain>
    </source>
</reference>
<dbReference type="SMART" id="SM00318">
    <property type="entry name" value="SNc"/>
    <property type="match status" value="1"/>
</dbReference>
<dbReference type="Proteomes" id="UP000318937">
    <property type="component" value="Unassembled WGS sequence"/>
</dbReference>
<evidence type="ECO:0000259" key="5">
    <source>
        <dbReference type="PROSITE" id="PS50830"/>
    </source>
</evidence>
<evidence type="ECO:0000256" key="3">
    <source>
        <dbReference type="ARBA" id="ARBA00022801"/>
    </source>
</evidence>
<dbReference type="GO" id="GO:0016787">
    <property type="term" value="F:hydrolase activity"/>
    <property type="evidence" value="ECO:0007669"/>
    <property type="project" value="UniProtKB-KW"/>
</dbReference>
<dbReference type="InterPro" id="IPR035437">
    <property type="entry name" value="SNase_OB-fold_sf"/>
</dbReference>
<feature type="domain" description="TNase-like" evidence="5">
    <location>
        <begin position="29"/>
        <end position="162"/>
    </location>
</feature>
<proteinExistence type="predicted"/>
<dbReference type="PROSITE" id="PS51257">
    <property type="entry name" value="PROKAR_LIPOPROTEIN"/>
    <property type="match status" value="1"/>
</dbReference>
<keyword evidence="3" id="KW-0378">Hydrolase</keyword>
<organism evidence="6 7">
    <name type="scientific">Psychrobacillus soli</name>
    <dbReference type="NCBI Taxonomy" id="1543965"/>
    <lineage>
        <taxon>Bacteria</taxon>
        <taxon>Bacillati</taxon>
        <taxon>Bacillota</taxon>
        <taxon>Bacilli</taxon>
        <taxon>Bacillales</taxon>
        <taxon>Bacillaceae</taxon>
        <taxon>Psychrobacillus</taxon>
    </lineage>
</organism>
<feature type="signal peptide" evidence="4">
    <location>
        <begin position="1"/>
        <end position="18"/>
    </location>
</feature>
<keyword evidence="1" id="KW-0540">Nuclease</keyword>
<dbReference type="PROSITE" id="PS50830">
    <property type="entry name" value="TNASE_3"/>
    <property type="match status" value="1"/>
</dbReference>
<dbReference type="CDD" id="cd00175">
    <property type="entry name" value="SNc"/>
    <property type="match status" value="1"/>
</dbReference>
<dbReference type="PANTHER" id="PTHR12302">
    <property type="entry name" value="EBNA2 BINDING PROTEIN P100"/>
    <property type="match status" value="1"/>
</dbReference>
<evidence type="ECO:0000256" key="2">
    <source>
        <dbReference type="ARBA" id="ARBA00022759"/>
    </source>
</evidence>
<dbReference type="PANTHER" id="PTHR12302:SF3">
    <property type="entry name" value="SERINE_THREONINE-PROTEIN KINASE 31"/>
    <property type="match status" value="1"/>
</dbReference>
<dbReference type="EMBL" id="VDGG01000029">
    <property type="protein sequence ID" value="TQR11675.1"/>
    <property type="molecule type" value="Genomic_DNA"/>
</dbReference>
<dbReference type="SUPFAM" id="SSF50199">
    <property type="entry name" value="Staphylococcal nuclease"/>
    <property type="match status" value="1"/>
</dbReference>
<feature type="chain" id="PRO_5038400147" evidence="4">
    <location>
        <begin position="19"/>
        <end position="235"/>
    </location>
</feature>
<evidence type="ECO:0000313" key="6">
    <source>
        <dbReference type="EMBL" id="TQR11675.1"/>
    </source>
</evidence>
<accession>A0A544T2M9</accession>
<evidence type="ECO:0000256" key="1">
    <source>
        <dbReference type="ARBA" id="ARBA00022722"/>
    </source>
</evidence>
<sequence>MKKWILLFCICILSGCEAISSDEFTQTPGTFPVEVIDVIDGDTIKVKYNGNVETIRYLLIDTPETHHKTIGKQPFGEEAKSRNKQLLNSGSVSIEFDVGDRLDDYNRTLAYIYVDDISVQETLLKEGLARVAYVFPPNTTYIDEFEKAEEVAKNEKIGVWETAGYVTSRGFNAAAINNKSSFEENGKCLIKGNINRQGKKIYHIPSGKHYEETKPEEWFCTEQDAVNAGFKKSGE</sequence>
<dbReference type="OrthoDB" id="4376109at2"/>
<dbReference type="Gene3D" id="2.40.50.90">
    <property type="match status" value="1"/>
</dbReference>
<dbReference type="InterPro" id="IPR016071">
    <property type="entry name" value="Staphylococal_nuclease_OB-fold"/>
</dbReference>
<name>A0A544T2M9_9BACI</name>
<dbReference type="GO" id="GO:0004519">
    <property type="term" value="F:endonuclease activity"/>
    <property type="evidence" value="ECO:0007669"/>
    <property type="project" value="UniProtKB-KW"/>
</dbReference>
<keyword evidence="2" id="KW-0255">Endonuclease</keyword>
<evidence type="ECO:0000313" key="7">
    <source>
        <dbReference type="Proteomes" id="UP000318937"/>
    </source>
</evidence>
<keyword evidence="4" id="KW-0732">Signal</keyword>
<keyword evidence="7" id="KW-1185">Reference proteome</keyword>